<gene>
    <name evidence="1" type="ORF">V8G54_034741</name>
</gene>
<dbReference type="EMBL" id="CP144690">
    <property type="protein sequence ID" value="WVY89227.1"/>
    <property type="molecule type" value="Genomic_DNA"/>
</dbReference>
<dbReference type="Proteomes" id="UP001374535">
    <property type="component" value="Chromosome 11"/>
</dbReference>
<evidence type="ECO:0000313" key="1">
    <source>
        <dbReference type="EMBL" id="WVY89227.1"/>
    </source>
</evidence>
<dbReference type="AlphaFoldDB" id="A0AAQ3MDL4"/>
<name>A0AAQ3MDL4_VIGMU</name>
<accession>A0AAQ3MDL4</accession>
<organism evidence="1 2">
    <name type="scientific">Vigna mungo</name>
    <name type="common">Black gram</name>
    <name type="synonym">Phaseolus mungo</name>
    <dbReference type="NCBI Taxonomy" id="3915"/>
    <lineage>
        <taxon>Eukaryota</taxon>
        <taxon>Viridiplantae</taxon>
        <taxon>Streptophyta</taxon>
        <taxon>Embryophyta</taxon>
        <taxon>Tracheophyta</taxon>
        <taxon>Spermatophyta</taxon>
        <taxon>Magnoliopsida</taxon>
        <taxon>eudicotyledons</taxon>
        <taxon>Gunneridae</taxon>
        <taxon>Pentapetalae</taxon>
        <taxon>rosids</taxon>
        <taxon>fabids</taxon>
        <taxon>Fabales</taxon>
        <taxon>Fabaceae</taxon>
        <taxon>Papilionoideae</taxon>
        <taxon>50 kb inversion clade</taxon>
        <taxon>NPAAA clade</taxon>
        <taxon>indigoferoid/millettioid clade</taxon>
        <taxon>Phaseoleae</taxon>
        <taxon>Vigna</taxon>
    </lineage>
</organism>
<protein>
    <submittedName>
        <fullName evidence="1">Uncharacterized protein</fullName>
    </submittedName>
</protein>
<sequence>MRIMARNPVKSRTVTHELMTENQWISKLCDSEDVCEYFSSLFSNGVSVSIHLAEYVKSTLTSLFCVRSTTARGSFRMKTSMMRSLLYRISKWTCLKRWTLAPVGSSLSSLSNFPRKPQMGKSS</sequence>
<proteinExistence type="predicted"/>
<keyword evidence="2" id="KW-1185">Reference proteome</keyword>
<reference evidence="1 2" key="1">
    <citation type="journal article" date="2023" name="Life. Sci Alliance">
        <title>Evolutionary insights into 3D genome organization and epigenetic landscape of Vigna mungo.</title>
        <authorList>
            <person name="Junaid A."/>
            <person name="Singh B."/>
            <person name="Bhatia S."/>
        </authorList>
    </citation>
    <scope>NUCLEOTIDE SEQUENCE [LARGE SCALE GENOMIC DNA]</scope>
    <source>
        <strain evidence="1">Urdbean</strain>
    </source>
</reference>
<evidence type="ECO:0000313" key="2">
    <source>
        <dbReference type="Proteomes" id="UP001374535"/>
    </source>
</evidence>